<keyword evidence="6" id="KW-0255">Endonuclease</keyword>
<dbReference type="Proteomes" id="UP000821837">
    <property type="component" value="Chromosome 8"/>
</dbReference>
<evidence type="ECO:0000256" key="3">
    <source>
        <dbReference type="ARBA" id="ARBA00012180"/>
    </source>
</evidence>
<proteinExistence type="inferred from homology"/>
<evidence type="ECO:0000259" key="8">
    <source>
        <dbReference type="PROSITE" id="PS50879"/>
    </source>
</evidence>
<evidence type="ECO:0000256" key="7">
    <source>
        <dbReference type="ARBA" id="ARBA00022801"/>
    </source>
</evidence>
<dbReference type="InterPro" id="IPR036397">
    <property type="entry name" value="RNaseH_sf"/>
</dbReference>
<dbReference type="InterPro" id="IPR002156">
    <property type="entry name" value="RNaseH_domain"/>
</dbReference>
<evidence type="ECO:0000256" key="2">
    <source>
        <dbReference type="ARBA" id="ARBA00005300"/>
    </source>
</evidence>
<dbReference type="GO" id="GO:0003676">
    <property type="term" value="F:nucleic acid binding"/>
    <property type="evidence" value="ECO:0007669"/>
    <property type="project" value="InterPro"/>
</dbReference>
<sequence length="428" mass="48705">MTPTQLDIIECINKTCIRIATGLPKYAKLEDLYGTGLLLPIGDYVEPALQAQNERLKLTRAGRAIRSELGLSNEDLPQILPTIPPWEDITVTDNRPLPKHMNQASDIQRRDYYAQRHIEYLKTISDEEEIIYTDASCTLEGSNTGAFLNLRTGEASSFSITHSCLLPEAAEGHAISEALAHYTQTEASPKAIHIFTDSQQVIRTLQTRSKLPEYARHILNYAAQLQERSIRVRIHWIPGHTNIPGNELVHHRALQHQSKEQLGDASSEQTATLIQGDTHDANYRAKVHRRRKLRAKLEEATKHDAPPPRSTRPYEVILRRLQTRSFTTIPVLHKMYPTKYPDPNCDYCQAPATTEHILWECPIHESSRAAFIKRARRTLPHLQQDMEETTHWILEDPLIRARLNIWCNDLRKTAIPCPAITCATSSPV</sequence>
<comment type="catalytic activity">
    <reaction evidence="1">
        <text>Endonucleolytic cleavage to 5'-phosphomonoester.</text>
        <dbReference type="EC" id="3.1.26.4"/>
    </reaction>
</comment>
<keyword evidence="10" id="KW-1185">Reference proteome</keyword>
<comment type="caution">
    <text evidence="9">The sequence shown here is derived from an EMBL/GenBank/DDBJ whole genome shotgun (WGS) entry which is preliminary data.</text>
</comment>
<dbReference type="GO" id="GO:0043137">
    <property type="term" value="P:DNA replication, removal of RNA primer"/>
    <property type="evidence" value="ECO:0007669"/>
    <property type="project" value="TreeGrafter"/>
</dbReference>
<feature type="domain" description="RNase H type-1" evidence="8">
    <location>
        <begin position="125"/>
        <end position="258"/>
    </location>
</feature>
<dbReference type="Pfam" id="PF00075">
    <property type="entry name" value="RNase_H"/>
    <property type="match status" value="1"/>
</dbReference>
<dbReference type="CDD" id="cd09276">
    <property type="entry name" value="Rnase_HI_RT_non_LTR"/>
    <property type="match status" value="1"/>
</dbReference>
<accession>A0A9D4PHA2</accession>
<dbReference type="EMBL" id="JABSTV010001254">
    <property type="protein sequence ID" value="KAH7939605.1"/>
    <property type="molecule type" value="Genomic_DNA"/>
</dbReference>
<dbReference type="OrthoDB" id="6505369at2759"/>
<evidence type="ECO:0000256" key="1">
    <source>
        <dbReference type="ARBA" id="ARBA00000077"/>
    </source>
</evidence>
<comment type="similarity">
    <text evidence="2">Belongs to the RNase H family.</text>
</comment>
<dbReference type="GO" id="GO:0046872">
    <property type="term" value="F:metal ion binding"/>
    <property type="evidence" value="ECO:0007669"/>
    <property type="project" value="UniProtKB-KW"/>
</dbReference>
<dbReference type="VEuPathDB" id="VectorBase:RSAN_027693"/>
<keyword evidence="5" id="KW-0479">Metal-binding</keyword>
<evidence type="ECO:0000313" key="9">
    <source>
        <dbReference type="EMBL" id="KAH7939605.1"/>
    </source>
</evidence>
<name>A0A9D4PHA2_RHISA</name>
<dbReference type="InterPro" id="IPR050092">
    <property type="entry name" value="RNase_H"/>
</dbReference>
<evidence type="ECO:0000313" key="10">
    <source>
        <dbReference type="Proteomes" id="UP000821837"/>
    </source>
</evidence>
<dbReference type="PROSITE" id="PS50879">
    <property type="entry name" value="RNASE_H_1"/>
    <property type="match status" value="1"/>
</dbReference>
<protein>
    <recommendedName>
        <fullName evidence="3">ribonuclease H</fullName>
        <ecNumber evidence="3">3.1.26.4</ecNumber>
    </recommendedName>
</protein>
<evidence type="ECO:0000256" key="4">
    <source>
        <dbReference type="ARBA" id="ARBA00022722"/>
    </source>
</evidence>
<keyword evidence="7" id="KW-0378">Hydrolase</keyword>
<dbReference type="PANTHER" id="PTHR10642">
    <property type="entry name" value="RIBONUCLEASE H1"/>
    <property type="match status" value="1"/>
</dbReference>
<evidence type="ECO:0000256" key="5">
    <source>
        <dbReference type="ARBA" id="ARBA00022723"/>
    </source>
</evidence>
<dbReference type="AlphaFoldDB" id="A0A9D4PHA2"/>
<dbReference type="EC" id="3.1.26.4" evidence="3"/>
<dbReference type="PANTHER" id="PTHR10642:SF26">
    <property type="entry name" value="RIBONUCLEASE H1"/>
    <property type="match status" value="1"/>
</dbReference>
<dbReference type="GO" id="GO:0004523">
    <property type="term" value="F:RNA-DNA hybrid ribonuclease activity"/>
    <property type="evidence" value="ECO:0007669"/>
    <property type="project" value="UniProtKB-EC"/>
</dbReference>
<dbReference type="SUPFAM" id="SSF53098">
    <property type="entry name" value="Ribonuclease H-like"/>
    <property type="match status" value="1"/>
</dbReference>
<keyword evidence="4" id="KW-0540">Nuclease</keyword>
<dbReference type="Gene3D" id="3.30.420.10">
    <property type="entry name" value="Ribonuclease H-like superfamily/Ribonuclease H"/>
    <property type="match status" value="1"/>
</dbReference>
<dbReference type="InterPro" id="IPR012337">
    <property type="entry name" value="RNaseH-like_sf"/>
</dbReference>
<gene>
    <name evidence="9" type="ORF">HPB52_014863</name>
</gene>
<reference evidence="9" key="2">
    <citation type="submission" date="2021-09" db="EMBL/GenBank/DDBJ databases">
        <authorList>
            <person name="Jia N."/>
            <person name="Wang J."/>
            <person name="Shi W."/>
            <person name="Du L."/>
            <person name="Sun Y."/>
            <person name="Zhan W."/>
            <person name="Jiang J."/>
            <person name="Wang Q."/>
            <person name="Zhang B."/>
            <person name="Ji P."/>
            <person name="Sakyi L.B."/>
            <person name="Cui X."/>
            <person name="Yuan T."/>
            <person name="Jiang B."/>
            <person name="Yang W."/>
            <person name="Lam T.T.-Y."/>
            <person name="Chang Q."/>
            <person name="Ding S."/>
            <person name="Wang X."/>
            <person name="Zhu J."/>
            <person name="Ruan X."/>
            <person name="Zhao L."/>
            <person name="Wei J."/>
            <person name="Que T."/>
            <person name="Du C."/>
            <person name="Cheng J."/>
            <person name="Dai P."/>
            <person name="Han X."/>
            <person name="Huang E."/>
            <person name="Gao Y."/>
            <person name="Liu J."/>
            <person name="Shao H."/>
            <person name="Ye R."/>
            <person name="Li L."/>
            <person name="Wei W."/>
            <person name="Wang X."/>
            <person name="Wang C."/>
            <person name="Huo Q."/>
            <person name="Li W."/>
            <person name="Guo W."/>
            <person name="Chen H."/>
            <person name="Chen S."/>
            <person name="Zhou L."/>
            <person name="Zhou L."/>
            <person name="Ni X."/>
            <person name="Tian J."/>
            <person name="Zhou Y."/>
            <person name="Sheng Y."/>
            <person name="Liu T."/>
            <person name="Pan Y."/>
            <person name="Xia L."/>
            <person name="Li J."/>
            <person name="Zhao F."/>
            <person name="Cao W."/>
        </authorList>
    </citation>
    <scope>NUCLEOTIDE SEQUENCE</scope>
    <source>
        <strain evidence="9">Rsan-2018</strain>
        <tissue evidence="9">Larvae</tissue>
    </source>
</reference>
<organism evidence="9 10">
    <name type="scientific">Rhipicephalus sanguineus</name>
    <name type="common">Brown dog tick</name>
    <name type="synonym">Ixodes sanguineus</name>
    <dbReference type="NCBI Taxonomy" id="34632"/>
    <lineage>
        <taxon>Eukaryota</taxon>
        <taxon>Metazoa</taxon>
        <taxon>Ecdysozoa</taxon>
        <taxon>Arthropoda</taxon>
        <taxon>Chelicerata</taxon>
        <taxon>Arachnida</taxon>
        <taxon>Acari</taxon>
        <taxon>Parasitiformes</taxon>
        <taxon>Ixodida</taxon>
        <taxon>Ixodoidea</taxon>
        <taxon>Ixodidae</taxon>
        <taxon>Rhipicephalinae</taxon>
        <taxon>Rhipicephalus</taxon>
        <taxon>Rhipicephalus</taxon>
    </lineage>
</organism>
<evidence type="ECO:0000256" key="6">
    <source>
        <dbReference type="ARBA" id="ARBA00022759"/>
    </source>
</evidence>
<reference evidence="9" key="1">
    <citation type="journal article" date="2020" name="Cell">
        <title>Large-Scale Comparative Analyses of Tick Genomes Elucidate Their Genetic Diversity and Vector Capacities.</title>
        <authorList>
            <consortium name="Tick Genome and Microbiome Consortium (TIGMIC)"/>
            <person name="Jia N."/>
            <person name="Wang J."/>
            <person name="Shi W."/>
            <person name="Du L."/>
            <person name="Sun Y."/>
            <person name="Zhan W."/>
            <person name="Jiang J.F."/>
            <person name="Wang Q."/>
            <person name="Zhang B."/>
            <person name="Ji P."/>
            <person name="Bell-Sakyi L."/>
            <person name="Cui X.M."/>
            <person name="Yuan T.T."/>
            <person name="Jiang B.G."/>
            <person name="Yang W.F."/>
            <person name="Lam T.T."/>
            <person name="Chang Q.C."/>
            <person name="Ding S.J."/>
            <person name="Wang X.J."/>
            <person name="Zhu J.G."/>
            <person name="Ruan X.D."/>
            <person name="Zhao L."/>
            <person name="Wei J.T."/>
            <person name="Ye R.Z."/>
            <person name="Que T.C."/>
            <person name="Du C.H."/>
            <person name="Zhou Y.H."/>
            <person name="Cheng J.X."/>
            <person name="Dai P.F."/>
            <person name="Guo W.B."/>
            <person name="Han X.H."/>
            <person name="Huang E.J."/>
            <person name="Li L.F."/>
            <person name="Wei W."/>
            <person name="Gao Y.C."/>
            <person name="Liu J.Z."/>
            <person name="Shao H.Z."/>
            <person name="Wang X."/>
            <person name="Wang C.C."/>
            <person name="Yang T.C."/>
            <person name="Huo Q.B."/>
            <person name="Li W."/>
            <person name="Chen H.Y."/>
            <person name="Chen S.E."/>
            <person name="Zhou L.G."/>
            <person name="Ni X.B."/>
            <person name="Tian J.H."/>
            <person name="Sheng Y."/>
            <person name="Liu T."/>
            <person name="Pan Y.S."/>
            <person name="Xia L.Y."/>
            <person name="Li J."/>
            <person name="Zhao F."/>
            <person name="Cao W.C."/>
        </authorList>
    </citation>
    <scope>NUCLEOTIDE SEQUENCE</scope>
    <source>
        <strain evidence="9">Rsan-2018</strain>
    </source>
</reference>